<dbReference type="InterPro" id="IPR003737">
    <property type="entry name" value="GlcNAc_PI_deacetylase-related"/>
</dbReference>
<accession>H5SCH9</accession>
<dbReference type="InterPro" id="IPR024078">
    <property type="entry name" value="LmbE-like_dom_sf"/>
</dbReference>
<gene>
    <name evidence="1" type="ORF">HGMM_F10C03C33</name>
</gene>
<reference evidence="1" key="1">
    <citation type="journal article" date="2005" name="Environ. Microbiol.">
        <title>Genetic and functional properties of uncultivated thermophilic crenarchaeotes from a subsurface gold mine as revealed by analysis of genome fragments.</title>
        <authorList>
            <person name="Nunoura T."/>
            <person name="Hirayama H."/>
            <person name="Takami H."/>
            <person name="Oida H."/>
            <person name="Nishi S."/>
            <person name="Shimamura S."/>
            <person name="Suzuki Y."/>
            <person name="Inagaki F."/>
            <person name="Takai K."/>
            <person name="Nealson K.H."/>
            <person name="Horikoshi K."/>
        </authorList>
    </citation>
    <scope>NUCLEOTIDE SEQUENCE</scope>
</reference>
<name>H5SCH9_9BACT</name>
<dbReference type="GO" id="GO:0016811">
    <property type="term" value="F:hydrolase activity, acting on carbon-nitrogen (but not peptide) bonds, in linear amides"/>
    <property type="evidence" value="ECO:0007669"/>
    <property type="project" value="TreeGrafter"/>
</dbReference>
<proteinExistence type="predicted"/>
<evidence type="ECO:0000313" key="1">
    <source>
        <dbReference type="EMBL" id="BAL53865.1"/>
    </source>
</evidence>
<dbReference type="Pfam" id="PF02585">
    <property type="entry name" value="PIG-L"/>
    <property type="match status" value="1"/>
</dbReference>
<reference evidence="1" key="2">
    <citation type="journal article" date="2012" name="PLoS ONE">
        <title>A Deeply Branching Thermophilic Bacterium with an Ancient Acetyl-CoA Pathway Dominates a Subsurface Ecosystem.</title>
        <authorList>
            <person name="Takami H."/>
            <person name="Noguchi H."/>
            <person name="Takaki Y."/>
            <person name="Uchiyama I."/>
            <person name="Toyoda A."/>
            <person name="Nishi S."/>
            <person name="Chee G.-J."/>
            <person name="Arai W."/>
            <person name="Nunoura T."/>
            <person name="Itoh T."/>
            <person name="Hattori M."/>
            <person name="Takai K."/>
        </authorList>
    </citation>
    <scope>NUCLEOTIDE SEQUENCE</scope>
</reference>
<dbReference type="Gene3D" id="3.40.50.10320">
    <property type="entry name" value="LmbE-like"/>
    <property type="match status" value="1"/>
</dbReference>
<feature type="non-terminal residue" evidence="1">
    <location>
        <position position="1"/>
    </location>
</feature>
<dbReference type="PANTHER" id="PTHR12993:SF11">
    <property type="entry name" value="N-ACETYLGLUCOSAMINYL-PHOSPHATIDYLINOSITOL DE-N-ACETYLASE"/>
    <property type="match status" value="1"/>
</dbReference>
<dbReference type="AlphaFoldDB" id="H5SCH9"/>
<dbReference type="SUPFAM" id="SSF102588">
    <property type="entry name" value="LmbE-like"/>
    <property type="match status" value="1"/>
</dbReference>
<organism evidence="1">
    <name type="scientific">uncultured Acidobacteriota bacterium</name>
    <dbReference type="NCBI Taxonomy" id="171953"/>
    <lineage>
        <taxon>Bacteria</taxon>
        <taxon>Pseudomonadati</taxon>
        <taxon>Acidobacteriota</taxon>
        <taxon>environmental samples</taxon>
    </lineage>
</organism>
<protein>
    <submittedName>
        <fullName evidence="1">LmbE family protein</fullName>
    </submittedName>
</protein>
<sequence length="253" mass="27246">QPVGVAGSTKAGRAQGLLAVFAHPDDETFTAGGTLALHAMSGCRVTLICATHGEKGSAGREGFGAAAYEQLRVAELHEAAEALGIAEVILWDWGDGQVAERDEDSSVREILAVMRRVRPTVVITFGPDGISGHPDHIAISKLATAAFDRYRQEVKPGAPQPRLLYIVPSAAIPSCCWQRAGTPAPLPATTTFDIRAVRPRKLAAMRAYRSQSHLVKALRQDHTAWHAPKEYFHQAFPALSEQHQESTEAVICA</sequence>
<dbReference type="PANTHER" id="PTHR12993">
    <property type="entry name" value="N-ACETYLGLUCOSAMINYL-PHOSPHATIDYLINOSITOL DE-N-ACETYLASE-RELATED"/>
    <property type="match status" value="1"/>
</dbReference>
<dbReference type="EMBL" id="AP011669">
    <property type="protein sequence ID" value="BAL53865.1"/>
    <property type="molecule type" value="Genomic_DNA"/>
</dbReference>